<dbReference type="Proteomes" id="UP000186601">
    <property type="component" value="Unassembled WGS sequence"/>
</dbReference>
<evidence type="ECO:0000313" key="1">
    <source>
        <dbReference type="EMBL" id="PSR87141.1"/>
    </source>
</evidence>
<dbReference type="PROSITE" id="PS51257">
    <property type="entry name" value="PROKAR_LIPOPROTEIN"/>
    <property type="match status" value="1"/>
</dbReference>
<evidence type="ECO:0000313" key="2">
    <source>
        <dbReference type="Proteomes" id="UP000186601"/>
    </source>
</evidence>
<accession>A0A2R6P8R9</accession>
<gene>
    <name evidence="1" type="ORF">PHLCEN_2v5232</name>
</gene>
<sequence>MRIILSRTNGDALQHFAAFLTSSTAACTALPLGFPPAIDYIRELRISDPFRSNISNPSAIRPQQDPEEIYYIPDSLPEHTMSDLEFILAALPCLQALNLDISLGVGKGLSGAIKPISLDRLTINVDSDLSVMLRLFSSIRTLHLIAPMNEMPLPQSMPLIDTRSPLHVGNLVIGTRVLRKCYAEALMIMSSMIAVESVVKIESEVQKDWSVFGGMMSSGGFTNSKHLMINLQAYELSGLVPNFACVSLEPLHSLTSIVLNGFGVTIPPRISHSPIPSPRLTKPPFNLLSTTINTWFPPPSTLSSLAVEILFRGPSGRLEPTDVIDFLRYAVNDADWARIEEGLMLWNGLQTILFNCYYLASLSPPGAMKVDDVKMRMKMQEIFDEKLSRLRCRCAVQVEFKPVR</sequence>
<dbReference type="EMBL" id="MLYV02000517">
    <property type="protein sequence ID" value="PSR87141.1"/>
    <property type="molecule type" value="Genomic_DNA"/>
</dbReference>
<proteinExistence type="predicted"/>
<organism evidence="1 2">
    <name type="scientific">Hermanssonia centrifuga</name>
    <dbReference type="NCBI Taxonomy" id="98765"/>
    <lineage>
        <taxon>Eukaryota</taxon>
        <taxon>Fungi</taxon>
        <taxon>Dikarya</taxon>
        <taxon>Basidiomycota</taxon>
        <taxon>Agaricomycotina</taxon>
        <taxon>Agaricomycetes</taxon>
        <taxon>Polyporales</taxon>
        <taxon>Meruliaceae</taxon>
        <taxon>Hermanssonia</taxon>
    </lineage>
</organism>
<keyword evidence="2" id="KW-1185">Reference proteome</keyword>
<reference evidence="1 2" key="1">
    <citation type="submission" date="2018-02" db="EMBL/GenBank/DDBJ databases">
        <title>Genome sequence of the basidiomycete white-rot fungus Phlebia centrifuga.</title>
        <authorList>
            <person name="Granchi Z."/>
            <person name="Peng M."/>
            <person name="de Vries R.P."/>
            <person name="Hilden K."/>
            <person name="Makela M.R."/>
            <person name="Grigoriev I."/>
            <person name="Riley R."/>
        </authorList>
    </citation>
    <scope>NUCLEOTIDE SEQUENCE [LARGE SCALE GENOMIC DNA]</scope>
    <source>
        <strain evidence="1 2">FBCC195</strain>
    </source>
</reference>
<name>A0A2R6P8R9_9APHY</name>
<protein>
    <submittedName>
        <fullName evidence="1">Uncharacterized protein</fullName>
    </submittedName>
</protein>
<dbReference type="AlphaFoldDB" id="A0A2R6P8R9"/>
<comment type="caution">
    <text evidence="1">The sequence shown here is derived from an EMBL/GenBank/DDBJ whole genome shotgun (WGS) entry which is preliminary data.</text>
</comment>